<keyword evidence="2" id="KW-0479">Metal-binding</keyword>
<dbReference type="STRING" id="1839801.Dform_01677"/>
<protein>
    <recommendedName>
        <fullName evidence="2">Isoprenyl transferase</fullName>
        <ecNumber evidence="2">2.5.1.-</ecNumber>
    </recommendedName>
</protein>
<feature type="binding site" evidence="2">
    <location>
        <begin position="190"/>
        <end position="192"/>
    </location>
    <ligand>
        <name>substrate</name>
    </ligand>
</feature>
<name>A0A1P8F970_9CHLR</name>
<dbReference type="GO" id="GO:0008834">
    <property type="term" value="F:ditrans,polycis-undecaprenyl-diphosphate synthase [(2E,6E)-farnesyl-diphosphate specific] activity"/>
    <property type="evidence" value="ECO:0007669"/>
    <property type="project" value="TreeGrafter"/>
</dbReference>
<dbReference type="OrthoDB" id="4191603at2"/>
<dbReference type="EMBL" id="CP018258">
    <property type="protein sequence ID" value="APV44998.1"/>
    <property type="molecule type" value="Genomic_DNA"/>
</dbReference>
<sequence>MQSAETPVSSVPRHVAIIMDGNGRWATARGLPRLEGHRVGLEKAGDAVLGLAAAGVSFITLFSFSTENWKRPKEEVAGILRLLAEGLERTVKDLNAQNIVIRHLGRLDRLAPPLRHRVKEVVEKTKDNTGAVASFAFDYGGRAEILNATKRLMKSGIKAEDVEENTFARYLYTAGIPDVDLLVRTGGEMRLSNFLLWQSSYAELYFTDTLWPDFSRGDIEKALAEYARRQRRFGGL</sequence>
<feature type="binding site" evidence="2">
    <location>
        <position position="71"/>
    </location>
    <ligand>
        <name>substrate</name>
    </ligand>
</feature>
<dbReference type="InterPro" id="IPR018520">
    <property type="entry name" value="UPP_synth-like_CS"/>
</dbReference>
<comment type="function">
    <text evidence="2">Catalyzes the condensation of isopentenyl diphosphate (IPP) with allylic pyrophosphates generating different type of terpenoids.</text>
</comment>
<dbReference type="PANTHER" id="PTHR10291:SF0">
    <property type="entry name" value="DEHYDRODOLICHYL DIPHOSPHATE SYNTHASE 2"/>
    <property type="match status" value="1"/>
</dbReference>
<dbReference type="HAMAP" id="MF_01139">
    <property type="entry name" value="ISPT"/>
    <property type="match status" value="1"/>
</dbReference>
<keyword evidence="2" id="KW-0460">Magnesium</keyword>
<dbReference type="Gene3D" id="3.40.1180.10">
    <property type="entry name" value="Decaprenyl diphosphate synthase-like"/>
    <property type="match status" value="1"/>
</dbReference>
<feature type="binding site" evidence="2">
    <location>
        <position position="203"/>
    </location>
    <ligand>
        <name>Mg(2+)</name>
        <dbReference type="ChEBI" id="CHEBI:18420"/>
    </ligand>
</feature>
<accession>A0A1P8F970</accession>
<dbReference type="FunFam" id="3.40.1180.10:FF:000001">
    <property type="entry name" value="(2E,6E)-farnesyl-diphosphate-specific ditrans,polycis-undecaprenyl-diphosphate synthase"/>
    <property type="match status" value="1"/>
</dbReference>
<evidence type="ECO:0000256" key="2">
    <source>
        <dbReference type="HAMAP-Rule" id="MF_01139"/>
    </source>
</evidence>
<feature type="binding site" evidence="2">
    <location>
        <position position="184"/>
    </location>
    <ligand>
        <name>substrate</name>
    </ligand>
</feature>
<dbReference type="EC" id="2.5.1.-" evidence="2"/>
<keyword evidence="1 2" id="KW-0808">Transferase</keyword>
<dbReference type="InterPro" id="IPR036424">
    <property type="entry name" value="UPP_synth-like_sf"/>
</dbReference>
<feature type="binding site" evidence="2">
    <location>
        <position position="25"/>
    </location>
    <ligand>
        <name>substrate</name>
    </ligand>
</feature>
<feature type="active site" description="Proton acceptor" evidence="2">
    <location>
        <position position="68"/>
    </location>
</feature>
<dbReference type="PANTHER" id="PTHR10291">
    <property type="entry name" value="DEHYDRODOLICHYL DIPHOSPHATE SYNTHASE FAMILY MEMBER"/>
    <property type="match status" value="1"/>
</dbReference>
<feature type="binding site" evidence="2">
    <location>
        <begin position="65"/>
        <end position="67"/>
    </location>
    <ligand>
        <name>substrate</name>
    </ligand>
</feature>
<proteinExistence type="inferred from homology"/>
<dbReference type="GO" id="GO:0030145">
    <property type="term" value="F:manganese ion binding"/>
    <property type="evidence" value="ECO:0007669"/>
    <property type="project" value="TreeGrafter"/>
</dbReference>
<dbReference type="AlphaFoldDB" id="A0A1P8F970"/>
<feature type="binding site" evidence="2">
    <location>
        <position position="33"/>
    </location>
    <ligand>
        <name>substrate</name>
    </ligand>
</feature>
<comment type="similarity">
    <text evidence="2">Belongs to the UPP synthase family.</text>
</comment>
<feature type="binding site" evidence="2">
    <location>
        <position position="20"/>
    </location>
    <ligand>
        <name>Mg(2+)</name>
        <dbReference type="ChEBI" id="CHEBI:18420"/>
    </ligand>
</feature>
<keyword evidence="4" id="KW-1185">Reference proteome</keyword>
<dbReference type="NCBIfam" id="TIGR00055">
    <property type="entry name" value="uppS"/>
    <property type="match status" value="1"/>
</dbReference>
<reference evidence="4" key="1">
    <citation type="submission" date="2016-11" db="EMBL/GenBank/DDBJ databases">
        <title>Dehalogenimonas formicexedens sp. nov., a chlorinated alkane respiring bacterium isolated from contaminated groundwater.</title>
        <authorList>
            <person name="Key T.A."/>
            <person name="Bowman K.S."/>
            <person name="Lee I."/>
            <person name="Chun J."/>
            <person name="Albuquerque L."/>
            <person name="da Costa M.S."/>
            <person name="Rainey F.A."/>
            <person name="Moe W.M."/>
        </authorList>
    </citation>
    <scope>NUCLEOTIDE SEQUENCE [LARGE SCALE GENOMIC DNA]</scope>
    <source>
        <strain evidence="4">NSZ-14</strain>
    </source>
</reference>
<dbReference type="RefSeq" id="WP_076004598.1">
    <property type="nucleotide sequence ID" value="NZ_CP018258.1"/>
</dbReference>
<dbReference type="InterPro" id="IPR001441">
    <property type="entry name" value="UPP_synth-like"/>
</dbReference>
<dbReference type="Pfam" id="PF01255">
    <property type="entry name" value="Prenyltransf"/>
    <property type="match status" value="1"/>
</dbReference>
<feature type="binding site" evidence="2">
    <location>
        <begin position="21"/>
        <end position="24"/>
    </location>
    <ligand>
        <name>substrate</name>
    </ligand>
</feature>
<gene>
    <name evidence="3" type="primary">uppS</name>
    <name evidence="3" type="ORF">Dform_01677</name>
</gene>
<evidence type="ECO:0000256" key="1">
    <source>
        <dbReference type="ARBA" id="ARBA00022679"/>
    </source>
</evidence>
<feature type="binding site" evidence="2">
    <location>
        <position position="37"/>
    </location>
    <ligand>
        <name>substrate</name>
    </ligand>
</feature>
<comment type="cofactor">
    <cofactor evidence="2">
        <name>Mg(2+)</name>
        <dbReference type="ChEBI" id="CHEBI:18420"/>
    </cofactor>
    <text evidence="2">Binds 2 magnesium ions per subunit.</text>
</comment>
<evidence type="ECO:0000313" key="3">
    <source>
        <dbReference type="EMBL" id="APV44998.1"/>
    </source>
</evidence>
<dbReference type="GO" id="GO:0005829">
    <property type="term" value="C:cytosol"/>
    <property type="evidence" value="ECO:0007669"/>
    <property type="project" value="TreeGrafter"/>
</dbReference>
<dbReference type="GO" id="GO:0016094">
    <property type="term" value="P:polyprenol biosynthetic process"/>
    <property type="evidence" value="ECO:0007669"/>
    <property type="project" value="TreeGrafter"/>
</dbReference>
<dbReference type="Proteomes" id="UP000185934">
    <property type="component" value="Chromosome"/>
</dbReference>
<dbReference type="GO" id="GO:0000287">
    <property type="term" value="F:magnesium ion binding"/>
    <property type="evidence" value="ECO:0007669"/>
    <property type="project" value="UniProtKB-UniRule"/>
</dbReference>
<organism evidence="3 4">
    <name type="scientific">Dehalogenimonas formicexedens</name>
    <dbReference type="NCBI Taxonomy" id="1839801"/>
    <lineage>
        <taxon>Bacteria</taxon>
        <taxon>Bacillati</taxon>
        <taxon>Chloroflexota</taxon>
        <taxon>Dehalococcoidia</taxon>
        <taxon>Dehalococcoidales</taxon>
        <taxon>Dehalococcoidaceae</taxon>
        <taxon>Dehalogenimonas</taxon>
    </lineage>
</organism>
<dbReference type="CDD" id="cd00475">
    <property type="entry name" value="Cis_IPPS"/>
    <property type="match status" value="1"/>
</dbReference>
<dbReference type="PROSITE" id="PS01066">
    <property type="entry name" value="UPP_SYNTHASE"/>
    <property type="match status" value="1"/>
</dbReference>
<feature type="binding site" evidence="2">
    <location>
        <position position="69"/>
    </location>
    <ligand>
        <name>substrate</name>
    </ligand>
</feature>
<feature type="active site" evidence="2">
    <location>
        <position position="20"/>
    </location>
</feature>
<dbReference type="SUPFAM" id="SSF64005">
    <property type="entry name" value="Undecaprenyl diphosphate synthase"/>
    <property type="match status" value="1"/>
</dbReference>
<dbReference type="KEGG" id="dfo:Dform_01677"/>
<evidence type="ECO:0000313" key="4">
    <source>
        <dbReference type="Proteomes" id="UP000185934"/>
    </source>
</evidence>
<comment type="subunit">
    <text evidence="2">Homodimer.</text>
</comment>